<gene>
    <name evidence="5" type="ORF">AWB72_02559</name>
</gene>
<evidence type="ECO:0000313" key="6">
    <source>
        <dbReference type="Proteomes" id="UP000198263"/>
    </source>
</evidence>
<sequence length="336" mass="37260">METMLRSIAMSGYFDTARRLGLNPIDLVQRLGIDPAALANPDERVPAAACCRLLELTAEMASCPSFALRMAETRQKFGTGVINVLLAHKRTLRDALLAAAEFRHLLNEALAVYIEDVGETVTIREELVVDPGTPTRQAIELAVGVLARHSSALLGNHWKPRSVHFTHCGPADQTFHRRFFACPLEFGSDFNGFVCAASELDYPNPAADPELVRYAESLAKPLNASNASNADSIALEVRKAIYLLLPLEQGTVEYAARHLRLSVRTLQRRLASADTSFSELVEEVRGELAVRYMSNARYPIGRVAALLGYNQQGSFTNWFNARFGMTPRDWRNRQGK</sequence>
<dbReference type="GO" id="GO:0005829">
    <property type="term" value="C:cytosol"/>
    <property type="evidence" value="ECO:0007669"/>
    <property type="project" value="TreeGrafter"/>
</dbReference>
<dbReference type="GO" id="GO:0000976">
    <property type="term" value="F:transcription cis-regulatory region binding"/>
    <property type="evidence" value="ECO:0007669"/>
    <property type="project" value="TreeGrafter"/>
</dbReference>
<dbReference type="EMBL" id="FCNV02000004">
    <property type="protein sequence ID" value="SAL30308.1"/>
    <property type="molecule type" value="Genomic_DNA"/>
</dbReference>
<dbReference type="Pfam" id="PF12833">
    <property type="entry name" value="HTH_18"/>
    <property type="match status" value="1"/>
</dbReference>
<dbReference type="AlphaFoldDB" id="A0A658QX42"/>
<dbReference type="GO" id="GO:0003700">
    <property type="term" value="F:DNA-binding transcription factor activity"/>
    <property type="evidence" value="ECO:0007669"/>
    <property type="project" value="InterPro"/>
</dbReference>
<reference evidence="5 6" key="1">
    <citation type="submission" date="2016-01" db="EMBL/GenBank/DDBJ databases">
        <authorList>
            <person name="Peeters C."/>
        </authorList>
    </citation>
    <scope>NUCLEOTIDE SEQUENCE [LARGE SCALE GENOMIC DNA]</scope>
    <source>
        <strain evidence="5">LMG 29315</strain>
    </source>
</reference>
<feature type="domain" description="HTH araC/xylS-type" evidence="4">
    <location>
        <begin position="251"/>
        <end position="333"/>
    </location>
</feature>
<keyword evidence="2" id="KW-0238">DNA-binding</keyword>
<comment type="caution">
    <text evidence="5">The sequence shown here is derived from an EMBL/GenBank/DDBJ whole genome shotgun (WGS) entry which is preliminary data.</text>
</comment>
<dbReference type="PANTHER" id="PTHR47894:SF4">
    <property type="entry name" value="HTH-TYPE TRANSCRIPTIONAL REGULATOR GADX"/>
    <property type="match status" value="1"/>
</dbReference>
<dbReference type="RefSeq" id="WP_040052428.1">
    <property type="nucleotide sequence ID" value="NZ_FCNV02000004.1"/>
</dbReference>
<protein>
    <submittedName>
        <fullName evidence="5">AraC family transcriptional regulator</fullName>
    </submittedName>
</protein>
<dbReference type="OrthoDB" id="6506763at2"/>
<keyword evidence="3" id="KW-0804">Transcription</keyword>
<dbReference type="PROSITE" id="PS01124">
    <property type="entry name" value="HTH_ARAC_FAMILY_2"/>
    <property type="match status" value="1"/>
</dbReference>
<accession>A0A658QX42</accession>
<proteinExistence type="predicted"/>
<keyword evidence="1" id="KW-0805">Transcription regulation</keyword>
<evidence type="ECO:0000256" key="3">
    <source>
        <dbReference type="ARBA" id="ARBA00023163"/>
    </source>
</evidence>
<organism evidence="5 6">
    <name type="scientific">Caballeronia concitans</name>
    <dbReference type="NCBI Taxonomy" id="1777133"/>
    <lineage>
        <taxon>Bacteria</taxon>
        <taxon>Pseudomonadati</taxon>
        <taxon>Pseudomonadota</taxon>
        <taxon>Betaproteobacteria</taxon>
        <taxon>Burkholderiales</taxon>
        <taxon>Burkholderiaceae</taxon>
        <taxon>Caballeronia</taxon>
    </lineage>
</organism>
<dbReference type="SMART" id="SM00342">
    <property type="entry name" value="HTH_ARAC"/>
    <property type="match status" value="1"/>
</dbReference>
<dbReference type="Proteomes" id="UP000198263">
    <property type="component" value="Unassembled WGS sequence"/>
</dbReference>
<dbReference type="Gene3D" id="1.10.10.60">
    <property type="entry name" value="Homeodomain-like"/>
    <property type="match status" value="1"/>
</dbReference>
<dbReference type="InterPro" id="IPR032687">
    <property type="entry name" value="AraC-type_N"/>
</dbReference>
<dbReference type="PANTHER" id="PTHR47894">
    <property type="entry name" value="HTH-TYPE TRANSCRIPTIONAL REGULATOR GADX"/>
    <property type="match status" value="1"/>
</dbReference>
<dbReference type="InterPro" id="IPR009057">
    <property type="entry name" value="Homeodomain-like_sf"/>
</dbReference>
<name>A0A658QX42_9BURK</name>
<dbReference type="InterPro" id="IPR018060">
    <property type="entry name" value="HTH_AraC"/>
</dbReference>
<evidence type="ECO:0000256" key="1">
    <source>
        <dbReference type="ARBA" id="ARBA00023015"/>
    </source>
</evidence>
<keyword evidence="6" id="KW-1185">Reference proteome</keyword>
<dbReference type="SUPFAM" id="SSF46689">
    <property type="entry name" value="Homeodomain-like"/>
    <property type="match status" value="1"/>
</dbReference>
<evidence type="ECO:0000313" key="5">
    <source>
        <dbReference type="EMBL" id="SAL30308.1"/>
    </source>
</evidence>
<dbReference type="Pfam" id="PF12625">
    <property type="entry name" value="Arabinose_bd"/>
    <property type="match status" value="1"/>
</dbReference>
<evidence type="ECO:0000256" key="2">
    <source>
        <dbReference type="ARBA" id="ARBA00023125"/>
    </source>
</evidence>
<evidence type="ECO:0000259" key="4">
    <source>
        <dbReference type="PROSITE" id="PS01124"/>
    </source>
</evidence>